<feature type="domain" description="ABC transporter" evidence="10">
    <location>
        <begin position="348"/>
        <end position="582"/>
    </location>
</feature>
<name>A0A229NVE9_9BACL</name>
<keyword evidence="4 9" id="KW-0812">Transmembrane</keyword>
<evidence type="ECO:0000256" key="5">
    <source>
        <dbReference type="ARBA" id="ARBA00022741"/>
    </source>
</evidence>
<sequence>MFEYSIYFIVKVYATLVIRNISKYIANRRKIFLRLGLLQFLLLALTLATPYLYKLLIDEVMIEGQLFLLSVVIIGYLVSYGLETILLTISTSTRNRMSNLLTLRIRKMLWRNYSRWYNQKFNAMQTGELKNQIDNDVEIVSLFPEKHIIQYYYHMLLLVFLSGLMLWINWKLALIGFISIPLSFWMTRWLGKTVYRTSEEHRNLYSSYEEWLKETLQEWKEVKSFRLERRKEISFTFYWKRLSRLFFKKQLFWTANRTFISVKDFFVTKLNIYFIGGIFIISGELTIGALVLFMSYYDQAFRSLGQINELDVLLQEHKPNISRVLKALDMGQVEPKPLTDIRHFNGTIRFHHIQFSYGTKPVLKQINFHVNPGECLAIIGASGSGKSTIAKLLLGVLQPQEGIVLLNDTLKVQEINEDQLNRKIGIIMQDSMLFNLSIRDNLLLANPKATEDDIWKACGFAQIDRWIESLPEGLDTVIGERGSSLSGGERQRLAVARIVLQRPRIVVFDEATSQMDHESELRLLQGIRDYMSDMTFIIITHRLQSVLISDRTILLHQGEVAAEGKHQNLMETSPLYRNMFFQQKMV</sequence>
<dbReference type="GO" id="GO:0005524">
    <property type="term" value="F:ATP binding"/>
    <property type="evidence" value="ECO:0007669"/>
    <property type="project" value="UniProtKB-KW"/>
</dbReference>
<comment type="caution">
    <text evidence="12">The sequence shown here is derived from an EMBL/GenBank/DDBJ whole genome shotgun (WGS) entry which is preliminary data.</text>
</comment>
<proteinExistence type="predicted"/>
<dbReference type="SMART" id="SM00382">
    <property type="entry name" value="AAA"/>
    <property type="match status" value="1"/>
</dbReference>
<protein>
    <recommendedName>
        <fullName evidence="14">ABC transporter ATP-binding protein</fullName>
    </recommendedName>
</protein>
<feature type="domain" description="ABC transmembrane type-1" evidence="11">
    <location>
        <begin position="37"/>
        <end position="307"/>
    </location>
</feature>
<dbReference type="InterPro" id="IPR003593">
    <property type="entry name" value="AAA+_ATPase"/>
</dbReference>
<dbReference type="FunFam" id="3.40.50.300:FF:000221">
    <property type="entry name" value="Multidrug ABC transporter ATP-binding protein"/>
    <property type="match status" value="1"/>
</dbReference>
<dbReference type="PROSITE" id="PS50893">
    <property type="entry name" value="ABC_TRANSPORTER_2"/>
    <property type="match status" value="1"/>
</dbReference>
<dbReference type="AlphaFoldDB" id="A0A229NVE9"/>
<evidence type="ECO:0000256" key="6">
    <source>
        <dbReference type="ARBA" id="ARBA00022840"/>
    </source>
</evidence>
<dbReference type="EMBL" id="NMUQ01000002">
    <property type="protein sequence ID" value="OXM13893.1"/>
    <property type="molecule type" value="Genomic_DNA"/>
</dbReference>
<feature type="transmembrane region" description="Helical" evidence="9">
    <location>
        <begin position="65"/>
        <end position="89"/>
    </location>
</feature>
<evidence type="ECO:0008006" key="14">
    <source>
        <dbReference type="Google" id="ProtNLM"/>
    </source>
</evidence>
<keyword evidence="5" id="KW-0547">Nucleotide-binding</keyword>
<dbReference type="PANTHER" id="PTHR43394">
    <property type="entry name" value="ATP-DEPENDENT PERMEASE MDL1, MITOCHONDRIAL"/>
    <property type="match status" value="1"/>
</dbReference>
<dbReference type="InterPro" id="IPR027417">
    <property type="entry name" value="P-loop_NTPase"/>
</dbReference>
<evidence type="ECO:0000256" key="4">
    <source>
        <dbReference type="ARBA" id="ARBA00022692"/>
    </source>
</evidence>
<dbReference type="InterPro" id="IPR036640">
    <property type="entry name" value="ABC1_TM_sf"/>
</dbReference>
<keyword evidence="8 9" id="KW-0472">Membrane</keyword>
<evidence type="ECO:0000256" key="1">
    <source>
        <dbReference type="ARBA" id="ARBA00004651"/>
    </source>
</evidence>
<dbReference type="Proteomes" id="UP000215145">
    <property type="component" value="Unassembled WGS sequence"/>
</dbReference>
<keyword evidence="13" id="KW-1185">Reference proteome</keyword>
<dbReference type="SUPFAM" id="SSF90123">
    <property type="entry name" value="ABC transporter transmembrane region"/>
    <property type="match status" value="1"/>
</dbReference>
<evidence type="ECO:0000256" key="8">
    <source>
        <dbReference type="ARBA" id="ARBA00023136"/>
    </source>
</evidence>
<evidence type="ECO:0000259" key="10">
    <source>
        <dbReference type="PROSITE" id="PS50893"/>
    </source>
</evidence>
<dbReference type="Pfam" id="PF00664">
    <property type="entry name" value="ABC_membrane"/>
    <property type="match status" value="1"/>
</dbReference>
<dbReference type="SUPFAM" id="SSF52540">
    <property type="entry name" value="P-loop containing nucleoside triphosphate hydrolases"/>
    <property type="match status" value="1"/>
</dbReference>
<dbReference type="InterPro" id="IPR011527">
    <property type="entry name" value="ABC1_TM_dom"/>
</dbReference>
<feature type="transmembrane region" description="Helical" evidence="9">
    <location>
        <begin position="31"/>
        <end position="53"/>
    </location>
</feature>
<keyword evidence="7 9" id="KW-1133">Transmembrane helix</keyword>
<dbReference type="InterPro" id="IPR017871">
    <property type="entry name" value="ABC_transporter-like_CS"/>
</dbReference>
<dbReference type="CDD" id="cd07346">
    <property type="entry name" value="ABC_6TM_exporters"/>
    <property type="match status" value="1"/>
</dbReference>
<organism evidence="12 13">
    <name type="scientific">Paenibacillus herberti</name>
    <dbReference type="NCBI Taxonomy" id="1619309"/>
    <lineage>
        <taxon>Bacteria</taxon>
        <taxon>Bacillati</taxon>
        <taxon>Bacillota</taxon>
        <taxon>Bacilli</taxon>
        <taxon>Bacillales</taxon>
        <taxon>Paenibacillaceae</taxon>
        <taxon>Paenibacillus</taxon>
    </lineage>
</organism>
<evidence type="ECO:0000256" key="3">
    <source>
        <dbReference type="ARBA" id="ARBA00022475"/>
    </source>
</evidence>
<evidence type="ECO:0000313" key="13">
    <source>
        <dbReference type="Proteomes" id="UP000215145"/>
    </source>
</evidence>
<dbReference type="PROSITE" id="PS50929">
    <property type="entry name" value="ABC_TM1F"/>
    <property type="match status" value="1"/>
</dbReference>
<reference evidence="12 13" key="1">
    <citation type="submission" date="2017-07" db="EMBL/GenBank/DDBJ databases">
        <title>Paenibacillus herberti R33 genome sequencing and assembly.</title>
        <authorList>
            <person name="Su W."/>
        </authorList>
    </citation>
    <scope>NUCLEOTIDE SEQUENCE [LARGE SCALE GENOMIC DNA]</scope>
    <source>
        <strain evidence="12 13">R33</strain>
    </source>
</reference>
<dbReference type="InterPro" id="IPR039421">
    <property type="entry name" value="Type_1_exporter"/>
</dbReference>
<evidence type="ECO:0000259" key="11">
    <source>
        <dbReference type="PROSITE" id="PS50929"/>
    </source>
</evidence>
<dbReference type="Gene3D" id="1.20.1560.10">
    <property type="entry name" value="ABC transporter type 1, transmembrane domain"/>
    <property type="match status" value="1"/>
</dbReference>
<dbReference type="GO" id="GO:0005886">
    <property type="term" value="C:plasma membrane"/>
    <property type="evidence" value="ECO:0007669"/>
    <property type="project" value="UniProtKB-SubCell"/>
</dbReference>
<dbReference type="GO" id="GO:0015421">
    <property type="term" value="F:ABC-type oligopeptide transporter activity"/>
    <property type="evidence" value="ECO:0007669"/>
    <property type="project" value="TreeGrafter"/>
</dbReference>
<dbReference type="Gene3D" id="3.40.50.300">
    <property type="entry name" value="P-loop containing nucleotide triphosphate hydrolases"/>
    <property type="match status" value="1"/>
</dbReference>
<dbReference type="PROSITE" id="PS00211">
    <property type="entry name" value="ABC_TRANSPORTER_1"/>
    <property type="match status" value="1"/>
</dbReference>
<dbReference type="InterPro" id="IPR003439">
    <property type="entry name" value="ABC_transporter-like_ATP-bd"/>
</dbReference>
<evidence type="ECO:0000313" key="12">
    <source>
        <dbReference type="EMBL" id="OXM13893.1"/>
    </source>
</evidence>
<dbReference type="PANTHER" id="PTHR43394:SF1">
    <property type="entry name" value="ATP-BINDING CASSETTE SUB-FAMILY B MEMBER 10, MITOCHONDRIAL"/>
    <property type="match status" value="1"/>
</dbReference>
<keyword evidence="6" id="KW-0067">ATP-binding</keyword>
<dbReference type="Pfam" id="PF00005">
    <property type="entry name" value="ABC_tran"/>
    <property type="match status" value="1"/>
</dbReference>
<feature type="transmembrane region" description="Helical" evidence="9">
    <location>
        <begin position="272"/>
        <end position="297"/>
    </location>
</feature>
<comment type="subcellular location">
    <subcellularLocation>
        <location evidence="1">Cell membrane</location>
        <topology evidence="1">Multi-pass membrane protein</topology>
    </subcellularLocation>
</comment>
<evidence type="ECO:0000256" key="9">
    <source>
        <dbReference type="SAM" id="Phobius"/>
    </source>
</evidence>
<keyword evidence="2" id="KW-0813">Transport</keyword>
<accession>A0A229NVE9</accession>
<keyword evidence="3" id="KW-1003">Cell membrane</keyword>
<evidence type="ECO:0000256" key="7">
    <source>
        <dbReference type="ARBA" id="ARBA00022989"/>
    </source>
</evidence>
<dbReference type="GO" id="GO:0016887">
    <property type="term" value="F:ATP hydrolysis activity"/>
    <property type="evidence" value="ECO:0007669"/>
    <property type="project" value="InterPro"/>
</dbReference>
<feature type="transmembrane region" description="Helical" evidence="9">
    <location>
        <begin position="151"/>
        <end position="168"/>
    </location>
</feature>
<evidence type="ECO:0000256" key="2">
    <source>
        <dbReference type="ARBA" id="ARBA00022448"/>
    </source>
</evidence>
<gene>
    <name evidence="12" type="ORF">CGZ75_12830</name>
</gene>